<name>A0AAD8A9D5_DIPPU</name>
<organism evidence="1 2">
    <name type="scientific">Diploptera punctata</name>
    <name type="common">Pacific beetle cockroach</name>
    <dbReference type="NCBI Taxonomy" id="6984"/>
    <lineage>
        <taxon>Eukaryota</taxon>
        <taxon>Metazoa</taxon>
        <taxon>Ecdysozoa</taxon>
        <taxon>Arthropoda</taxon>
        <taxon>Hexapoda</taxon>
        <taxon>Insecta</taxon>
        <taxon>Pterygota</taxon>
        <taxon>Neoptera</taxon>
        <taxon>Polyneoptera</taxon>
        <taxon>Dictyoptera</taxon>
        <taxon>Blattodea</taxon>
        <taxon>Blaberoidea</taxon>
        <taxon>Blaberidae</taxon>
        <taxon>Diplopterinae</taxon>
        <taxon>Diploptera</taxon>
    </lineage>
</organism>
<gene>
    <name evidence="1" type="ORF">L9F63_014408</name>
</gene>
<keyword evidence="2" id="KW-1185">Reference proteome</keyword>
<evidence type="ECO:0000313" key="2">
    <source>
        <dbReference type="Proteomes" id="UP001233999"/>
    </source>
</evidence>
<feature type="non-terminal residue" evidence="1">
    <location>
        <position position="53"/>
    </location>
</feature>
<evidence type="ECO:0000313" key="1">
    <source>
        <dbReference type="EMBL" id="KAJ9594152.1"/>
    </source>
</evidence>
<accession>A0AAD8A9D5</accession>
<comment type="caution">
    <text evidence="1">The sequence shown here is derived from an EMBL/GenBank/DDBJ whole genome shotgun (WGS) entry which is preliminary data.</text>
</comment>
<dbReference type="EMBL" id="JASPKZ010003066">
    <property type="protein sequence ID" value="KAJ9594152.1"/>
    <property type="molecule type" value="Genomic_DNA"/>
</dbReference>
<feature type="non-terminal residue" evidence="1">
    <location>
        <position position="1"/>
    </location>
</feature>
<dbReference type="AlphaFoldDB" id="A0AAD8A9D5"/>
<proteinExistence type="predicted"/>
<reference evidence="1" key="1">
    <citation type="journal article" date="2023" name="IScience">
        <title>Live-bearing cockroach genome reveals convergent evolutionary mechanisms linked to viviparity in insects and beyond.</title>
        <authorList>
            <person name="Fouks B."/>
            <person name="Harrison M.C."/>
            <person name="Mikhailova A.A."/>
            <person name="Marchal E."/>
            <person name="English S."/>
            <person name="Carruthers M."/>
            <person name="Jennings E.C."/>
            <person name="Chiamaka E.L."/>
            <person name="Frigard R.A."/>
            <person name="Pippel M."/>
            <person name="Attardo G.M."/>
            <person name="Benoit J.B."/>
            <person name="Bornberg-Bauer E."/>
            <person name="Tobe S.S."/>
        </authorList>
    </citation>
    <scope>NUCLEOTIDE SEQUENCE</scope>
    <source>
        <strain evidence="1">Stay&amp;Tobe</strain>
    </source>
</reference>
<dbReference type="Proteomes" id="UP001233999">
    <property type="component" value="Unassembled WGS sequence"/>
</dbReference>
<sequence>ITYNLRVITRDRMCFKDKVVQQVMDNSKIVKDKLTNFVKNLVWKYSQHQINSF</sequence>
<protein>
    <submittedName>
        <fullName evidence="1">Uncharacterized protein</fullName>
    </submittedName>
</protein>
<reference evidence="1" key="2">
    <citation type="submission" date="2023-05" db="EMBL/GenBank/DDBJ databases">
        <authorList>
            <person name="Fouks B."/>
        </authorList>
    </citation>
    <scope>NUCLEOTIDE SEQUENCE</scope>
    <source>
        <strain evidence="1">Stay&amp;Tobe</strain>
        <tissue evidence="1">Testes</tissue>
    </source>
</reference>